<dbReference type="Ensembl" id="ENSCAFT00020013799.1">
    <property type="protein sequence ID" value="ENSCAFP00020011955.1"/>
    <property type="gene ID" value="ENSCAFG00020009616.1"/>
</dbReference>
<dbReference type="Proteomes" id="UP000694391">
    <property type="component" value="Unplaced"/>
</dbReference>
<proteinExistence type="predicted"/>
<name>A0A8C0K9E8_CANLU</name>
<keyword evidence="2" id="KW-1185">Reference proteome</keyword>
<dbReference type="GeneTree" id="ENSGT01000000214745"/>
<dbReference type="AlphaFoldDB" id="A0A8C0K9E8"/>
<protein>
    <submittedName>
        <fullName evidence="1">Uncharacterized protein</fullName>
    </submittedName>
</protein>
<accession>A0A8C0K9E8</accession>
<organism evidence="1 2">
    <name type="scientific">Canis lupus dingo</name>
    <name type="common">dingo</name>
    <dbReference type="NCBI Taxonomy" id="286419"/>
    <lineage>
        <taxon>Eukaryota</taxon>
        <taxon>Metazoa</taxon>
        <taxon>Chordata</taxon>
        <taxon>Craniata</taxon>
        <taxon>Vertebrata</taxon>
        <taxon>Euteleostomi</taxon>
        <taxon>Mammalia</taxon>
        <taxon>Eutheria</taxon>
        <taxon>Laurasiatheria</taxon>
        <taxon>Carnivora</taxon>
        <taxon>Caniformia</taxon>
        <taxon>Canidae</taxon>
        <taxon>Canis</taxon>
    </lineage>
</organism>
<sequence>MHPGLSPHLHTEECNVLINLLKESHKHLSILRFFCCSYILITGSF</sequence>
<evidence type="ECO:0000313" key="1">
    <source>
        <dbReference type="Ensembl" id="ENSCAFP00020011955.1"/>
    </source>
</evidence>
<reference evidence="1" key="1">
    <citation type="submission" date="2025-08" db="UniProtKB">
        <authorList>
            <consortium name="Ensembl"/>
        </authorList>
    </citation>
    <scope>IDENTIFICATION</scope>
</reference>
<evidence type="ECO:0000313" key="2">
    <source>
        <dbReference type="Proteomes" id="UP000694391"/>
    </source>
</evidence>
<reference evidence="1" key="2">
    <citation type="submission" date="2025-09" db="UniProtKB">
        <authorList>
            <consortium name="Ensembl"/>
        </authorList>
    </citation>
    <scope>IDENTIFICATION</scope>
</reference>